<accession>A0A0E1WKC5</accession>
<protein>
    <recommendedName>
        <fullName evidence="3">4-hydroxy-3-methylbut-2-en-1-yl diphosphate synthase</fullName>
    </recommendedName>
</protein>
<evidence type="ECO:0008006" key="3">
    <source>
        <dbReference type="Google" id="ProtNLM"/>
    </source>
</evidence>
<dbReference type="Proteomes" id="UP000001812">
    <property type="component" value="Chromosome I"/>
</dbReference>
<proteinExistence type="predicted"/>
<evidence type="ECO:0000313" key="2">
    <source>
        <dbReference type="EMBL" id="EET10092.1"/>
    </source>
</evidence>
<gene>
    <name evidence="2" type="ORF">BURPS1710A_0567</name>
</gene>
<sequence>MHGRSCRAAFVTFGSTGYFGATAHEPARTTPTNARRRTTANRNACAAPDRRRSRFDAAREAA</sequence>
<dbReference type="GeneID" id="93064613"/>
<dbReference type="EMBL" id="CM000832">
    <property type="protein sequence ID" value="EET10092.1"/>
    <property type="molecule type" value="Genomic_DNA"/>
</dbReference>
<evidence type="ECO:0000256" key="1">
    <source>
        <dbReference type="SAM" id="MobiDB-lite"/>
    </source>
</evidence>
<dbReference type="RefSeq" id="WP_004189194.1">
    <property type="nucleotide sequence ID" value="NZ_CM000832.1"/>
</dbReference>
<feature type="region of interest" description="Disordered" evidence="1">
    <location>
        <begin position="20"/>
        <end position="62"/>
    </location>
</feature>
<organism evidence="2">
    <name type="scientific">Burkholderia pseudomallei 1710a</name>
    <dbReference type="NCBI Taxonomy" id="320371"/>
    <lineage>
        <taxon>Bacteria</taxon>
        <taxon>Pseudomonadati</taxon>
        <taxon>Pseudomonadota</taxon>
        <taxon>Betaproteobacteria</taxon>
        <taxon>Burkholderiales</taxon>
        <taxon>Burkholderiaceae</taxon>
        <taxon>Burkholderia</taxon>
        <taxon>pseudomallei group</taxon>
    </lineage>
</organism>
<name>A0A0E1WKC5_BURPE</name>
<dbReference type="HOGENOM" id="CLU_2895328_0_0_4"/>
<reference evidence="2" key="1">
    <citation type="submission" date="2009-05" db="EMBL/GenBank/DDBJ databases">
        <authorList>
            <person name="Harkins D.M."/>
            <person name="DeShazer D."/>
            <person name="Woods D.E."/>
            <person name="Brinkac L.M."/>
            <person name="Brown K.A."/>
            <person name="Hung G.C."/>
            <person name="Tuanyok A."/>
            <person name="Zhang B."/>
            <person name="Nierman W.C."/>
        </authorList>
    </citation>
    <scope>NUCLEOTIDE SEQUENCE [LARGE SCALE GENOMIC DNA]</scope>
    <source>
        <strain evidence="2">1710a</strain>
    </source>
</reference>
<dbReference type="AlphaFoldDB" id="A0A0E1WKC5"/>
<feature type="compositionally biased region" description="Basic and acidic residues" evidence="1">
    <location>
        <begin position="48"/>
        <end position="62"/>
    </location>
</feature>